<protein>
    <submittedName>
        <fullName evidence="1">Uncharacterized protein</fullName>
    </submittedName>
</protein>
<gene>
    <name evidence="1" type="ORF">Ga0061061_11236</name>
    <name evidence="2" type="ORF">Ga0061061_1215</name>
</gene>
<evidence type="ECO:0000313" key="1">
    <source>
        <dbReference type="EMBL" id="CUA90310.1"/>
    </source>
</evidence>
<dbReference type="EMBL" id="CYHC01000012">
    <property type="protein sequence ID" value="CUA90310.1"/>
    <property type="molecule type" value="Genomic_DNA"/>
</dbReference>
<name>A0ABP2A7Y7_9HYPH</name>
<proteinExistence type="predicted"/>
<accession>A0ABP2A7Y7</accession>
<dbReference type="RefSeq" id="WP_055460677.1">
    <property type="nucleotide sequence ID" value="NZ_CYHC01000012.1"/>
</dbReference>
<keyword evidence="3" id="KW-1185">Reference proteome</keyword>
<dbReference type="EMBL" id="CYHC01000021">
    <property type="protein sequence ID" value="CUA91173.1"/>
    <property type="molecule type" value="Genomic_DNA"/>
</dbReference>
<evidence type="ECO:0000313" key="2">
    <source>
        <dbReference type="EMBL" id="CUA91173.1"/>
    </source>
</evidence>
<organism evidence="1 3">
    <name type="scientific">Chelatococcus sambhunathii</name>
    <dbReference type="NCBI Taxonomy" id="363953"/>
    <lineage>
        <taxon>Bacteria</taxon>
        <taxon>Pseudomonadati</taxon>
        <taxon>Pseudomonadota</taxon>
        <taxon>Alphaproteobacteria</taxon>
        <taxon>Hyphomicrobiales</taxon>
        <taxon>Chelatococcaceae</taxon>
        <taxon>Chelatococcus</taxon>
    </lineage>
</organism>
<comment type="caution">
    <text evidence="1">The sequence shown here is derived from an EMBL/GenBank/DDBJ whole genome shotgun (WGS) entry which is preliminary data.</text>
</comment>
<reference evidence="1 3" key="1">
    <citation type="submission" date="2015-08" db="EMBL/GenBank/DDBJ databases">
        <authorList>
            <person name="Varghese N."/>
        </authorList>
    </citation>
    <scope>NUCLEOTIDE SEQUENCE [LARGE SCALE GENOMIC DNA]</scope>
    <source>
        <strain evidence="1 3">DSM 18167</strain>
    </source>
</reference>
<dbReference type="Proteomes" id="UP000182178">
    <property type="component" value="Unassembled WGS sequence"/>
</dbReference>
<sequence length="73" mass="7970">MTNVSTDHGTVLPSGSSALVVSAEGELSFYLPDNPLDAPVPHLVQLLVAVLMRSEDEDWVEEMLGIFEDQSRN</sequence>
<evidence type="ECO:0000313" key="3">
    <source>
        <dbReference type="Proteomes" id="UP000182178"/>
    </source>
</evidence>